<evidence type="ECO:0000256" key="4">
    <source>
        <dbReference type="SAM" id="MobiDB-lite"/>
    </source>
</evidence>
<evidence type="ECO:0000256" key="1">
    <source>
        <dbReference type="ARBA" id="ARBA00023125"/>
    </source>
</evidence>
<sequence length="545" mass="59455">MYSFSGFTLDPDRREVRDPNGELVRLRPKAFELLRFLVTHQRHLLAKSELMDAVWPGIHVGEDSLFQAIREIRIALGDDDRRMVRLVSGRGYLFAVDVSAANSTEPEDGAPTPPQTSAGRAPGNRRHVVPAVLVLLLVVAIAAFFLHGSAFNNLPPSVSVRPIVHDAGDAEGTALSQGILTQLVAGLSKIDGIDLIEQEGPHTAGQQAATYEIQGELRREEQSWHYQARLVDLASGRIESVAEISSDAAEGSAQLLQTRLAARAGYAFADRLNSLQLKGQAARDPAGDVAIRQAIASINQTTQERFATALAILEKSLSADPDNVDLQVALAALRLRGVQMAWYDPARSLEAEEDARVLLERALKARPNAVAILGAYCRFLTVTNQFSESLVACARVLTANPWDGTALFHLGMTHVQLGRFADALAVFSQADRFDTPEVSRWTWMLGAGWASLLMDRNEDAVTWLERSVAITPASGRAYMLLAAAYQNLGRTADAKNAFAKAMEIRPQSTVRNISLPARNTSDIYLRARQSINRTLAQLGLPNETP</sequence>
<keyword evidence="5" id="KW-0472">Membrane</keyword>
<dbReference type="GO" id="GO:0006355">
    <property type="term" value="P:regulation of DNA-templated transcription"/>
    <property type="evidence" value="ECO:0007669"/>
    <property type="project" value="InterPro"/>
</dbReference>
<name>A0A7W8DUE8_9HYPH</name>
<dbReference type="EMBL" id="JACHIK010000004">
    <property type="protein sequence ID" value="MBB5042410.1"/>
    <property type="molecule type" value="Genomic_DNA"/>
</dbReference>
<evidence type="ECO:0000313" key="7">
    <source>
        <dbReference type="EMBL" id="MBB5042410.1"/>
    </source>
</evidence>
<keyword evidence="8" id="KW-1185">Reference proteome</keyword>
<dbReference type="GO" id="GO:0000160">
    <property type="term" value="P:phosphorelay signal transduction system"/>
    <property type="evidence" value="ECO:0007669"/>
    <property type="project" value="InterPro"/>
</dbReference>
<evidence type="ECO:0000259" key="6">
    <source>
        <dbReference type="PROSITE" id="PS51755"/>
    </source>
</evidence>
<feature type="DNA-binding region" description="OmpR/PhoB-type" evidence="3">
    <location>
        <begin position="1"/>
        <end position="96"/>
    </location>
</feature>
<dbReference type="InterPro" id="IPR011990">
    <property type="entry name" value="TPR-like_helical_dom_sf"/>
</dbReference>
<dbReference type="Pfam" id="PF13181">
    <property type="entry name" value="TPR_8"/>
    <property type="match status" value="2"/>
</dbReference>
<dbReference type="InterPro" id="IPR016032">
    <property type="entry name" value="Sig_transdc_resp-reg_C-effctor"/>
</dbReference>
<comment type="caution">
    <text evidence="7">The sequence shown here is derived from an EMBL/GenBank/DDBJ whole genome shotgun (WGS) entry which is preliminary data.</text>
</comment>
<evidence type="ECO:0000256" key="3">
    <source>
        <dbReference type="PROSITE-ProRule" id="PRU01091"/>
    </source>
</evidence>
<evidence type="ECO:0000256" key="5">
    <source>
        <dbReference type="SAM" id="Phobius"/>
    </source>
</evidence>
<dbReference type="GO" id="GO:0003677">
    <property type="term" value="F:DNA binding"/>
    <property type="evidence" value="ECO:0007669"/>
    <property type="project" value="UniProtKB-UniRule"/>
</dbReference>
<feature type="domain" description="OmpR/PhoB-type" evidence="6">
    <location>
        <begin position="1"/>
        <end position="96"/>
    </location>
</feature>
<dbReference type="SUPFAM" id="SSF46894">
    <property type="entry name" value="C-terminal effector domain of the bipartite response regulators"/>
    <property type="match status" value="1"/>
</dbReference>
<dbReference type="SMART" id="SM00862">
    <property type="entry name" value="Trans_reg_C"/>
    <property type="match status" value="1"/>
</dbReference>
<evidence type="ECO:0000256" key="2">
    <source>
        <dbReference type="PROSITE-ProRule" id="PRU00339"/>
    </source>
</evidence>
<dbReference type="PANTHER" id="PTHR12558:SF13">
    <property type="entry name" value="CELL DIVISION CYCLE PROTEIN 27 HOMOLOG"/>
    <property type="match status" value="1"/>
</dbReference>
<keyword evidence="5" id="KW-0812">Transmembrane</keyword>
<dbReference type="InterPro" id="IPR036388">
    <property type="entry name" value="WH-like_DNA-bd_sf"/>
</dbReference>
<proteinExistence type="predicted"/>
<dbReference type="SUPFAM" id="SSF48452">
    <property type="entry name" value="TPR-like"/>
    <property type="match status" value="1"/>
</dbReference>
<accession>A0A7W8DUE8</accession>
<dbReference type="InterPro" id="IPR001867">
    <property type="entry name" value="OmpR/PhoB-type_DNA-bd"/>
</dbReference>
<dbReference type="RefSeq" id="WP_343059461.1">
    <property type="nucleotide sequence ID" value="NZ_JACHIK010000004.1"/>
</dbReference>
<dbReference type="PROSITE" id="PS50005">
    <property type="entry name" value="TPR"/>
    <property type="match status" value="2"/>
</dbReference>
<feature type="repeat" description="TPR" evidence="2">
    <location>
        <begin position="404"/>
        <end position="437"/>
    </location>
</feature>
<keyword evidence="5" id="KW-1133">Transmembrane helix</keyword>
<dbReference type="Pfam" id="PF00486">
    <property type="entry name" value="Trans_reg_C"/>
    <property type="match status" value="1"/>
</dbReference>
<dbReference type="Gene3D" id="1.10.10.10">
    <property type="entry name" value="Winged helix-like DNA-binding domain superfamily/Winged helix DNA-binding domain"/>
    <property type="match status" value="1"/>
</dbReference>
<evidence type="ECO:0000313" key="8">
    <source>
        <dbReference type="Proteomes" id="UP000535406"/>
    </source>
</evidence>
<dbReference type="SMART" id="SM00028">
    <property type="entry name" value="TPR"/>
    <property type="match status" value="2"/>
</dbReference>
<gene>
    <name evidence="7" type="ORF">HNQ66_001806</name>
</gene>
<reference evidence="7 8" key="1">
    <citation type="submission" date="2020-08" db="EMBL/GenBank/DDBJ databases">
        <title>Genomic Encyclopedia of Type Strains, Phase IV (KMG-IV): sequencing the most valuable type-strain genomes for metagenomic binning, comparative biology and taxonomic classification.</title>
        <authorList>
            <person name="Goeker M."/>
        </authorList>
    </citation>
    <scope>NUCLEOTIDE SEQUENCE [LARGE SCALE GENOMIC DNA]</scope>
    <source>
        <strain evidence="7 8">DSM 21319</strain>
    </source>
</reference>
<keyword evidence="1 3" id="KW-0238">DNA-binding</keyword>
<dbReference type="Proteomes" id="UP000535406">
    <property type="component" value="Unassembled WGS sequence"/>
</dbReference>
<dbReference type="PANTHER" id="PTHR12558">
    <property type="entry name" value="CELL DIVISION CYCLE 16,23,27"/>
    <property type="match status" value="1"/>
</dbReference>
<protein>
    <submittedName>
        <fullName evidence="7">DNA-binding winged helix-turn-helix (WHTH) protein/tetratricopeptide (TPR) repeat protein</fullName>
    </submittedName>
</protein>
<feature type="region of interest" description="Disordered" evidence="4">
    <location>
        <begin position="103"/>
        <end position="123"/>
    </location>
</feature>
<dbReference type="AlphaFoldDB" id="A0A7W8DUE8"/>
<organism evidence="7 8">
    <name type="scientific">Shinella fusca</name>
    <dbReference type="NCBI Taxonomy" id="544480"/>
    <lineage>
        <taxon>Bacteria</taxon>
        <taxon>Pseudomonadati</taxon>
        <taxon>Pseudomonadota</taxon>
        <taxon>Alphaproteobacteria</taxon>
        <taxon>Hyphomicrobiales</taxon>
        <taxon>Rhizobiaceae</taxon>
        <taxon>Shinella</taxon>
    </lineage>
</organism>
<dbReference type="Gene3D" id="1.25.40.10">
    <property type="entry name" value="Tetratricopeptide repeat domain"/>
    <property type="match status" value="2"/>
</dbReference>
<feature type="transmembrane region" description="Helical" evidence="5">
    <location>
        <begin position="128"/>
        <end position="146"/>
    </location>
</feature>
<dbReference type="InterPro" id="IPR019734">
    <property type="entry name" value="TPR_rpt"/>
</dbReference>
<dbReference type="PROSITE" id="PS51755">
    <property type="entry name" value="OMPR_PHOB"/>
    <property type="match status" value="1"/>
</dbReference>
<dbReference type="CDD" id="cd00383">
    <property type="entry name" value="trans_reg_C"/>
    <property type="match status" value="1"/>
</dbReference>
<feature type="repeat" description="TPR" evidence="2">
    <location>
        <begin position="475"/>
        <end position="508"/>
    </location>
</feature>
<keyword evidence="2" id="KW-0802">TPR repeat</keyword>